<name>A0A7W3MUV2_9ACTN</name>
<evidence type="ECO:0000256" key="1">
    <source>
        <dbReference type="SAM" id="MobiDB-lite"/>
    </source>
</evidence>
<reference evidence="2 3" key="1">
    <citation type="submission" date="2020-08" db="EMBL/GenBank/DDBJ databases">
        <title>Sequencing the genomes of 1000 actinobacteria strains.</title>
        <authorList>
            <person name="Klenk H.-P."/>
        </authorList>
    </citation>
    <scope>NUCLEOTIDE SEQUENCE [LARGE SCALE GENOMIC DNA]</scope>
    <source>
        <strain evidence="2 3">DSM 45823</strain>
    </source>
</reference>
<organism evidence="2 3">
    <name type="scientific">Thermomonospora cellulosilytica</name>
    <dbReference type="NCBI Taxonomy" id="1411118"/>
    <lineage>
        <taxon>Bacteria</taxon>
        <taxon>Bacillati</taxon>
        <taxon>Actinomycetota</taxon>
        <taxon>Actinomycetes</taxon>
        <taxon>Streptosporangiales</taxon>
        <taxon>Thermomonosporaceae</taxon>
        <taxon>Thermomonospora</taxon>
    </lineage>
</organism>
<feature type="compositionally biased region" description="Basic residues" evidence="1">
    <location>
        <begin position="1"/>
        <end position="13"/>
    </location>
</feature>
<evidence type="ECO:0000313" key="2">
    <source>
        <dbReference type="EMBL" id="MBA9002336.1"/>
    </source>
</evidence>
<keyword evidence="3" id="KW-1185">Reference proteome</keyword>
<dbReference type="RefSeq" id="WP_246441991.1">
    <property type="nucleotide sequence ID" value="NZ_JACJII010000001.1"/>
</dbReference>
<feature type="region of interest" description="Disordered" evidence="1">
    <location>
        <begin position="164"/>
        <end position="191"/>
    </location>
</feature>
<proteinExistence type="predicted"/>
<feature type="region of interest" description="Disordered" evidence="1">
    <location>
        <begin position="1"/>
        <end position="33"/>
    </location>
</feature>
<accession>A0A7W3MUV2</accession>
<sequence>MPHRDATRRRRRAGQALGLTPGRTAPAGSVPAEPTAVRGTIVDASPHVLVLDTGGEPIRLPLTPTTSIWYGGRSGLHALVPGREAIVRPSADGPGVERVWVDITRVTGTILDRSQRAVEVDQGPHRGSAEVAIPDRVLHRILVRHPRLEPGELMDVICVRSPDGPRAVRPGTSQPAQRITPAAVDAPSPTTVQGTATWFRSDPDAGAARGAAYPAVDPEGHAGGCADAPPGCAPLPYLSQGSELIVHNECTGRSTAVPVVECGCVAARYCDRCVECGTSPRGRVVELTPEAFVDLGGDLDAGCFNARLDLTATAVRSRPEGT</sequence>
<comment type="caution">
    <text evidence="2">The sequence shown here is derived from an EMBL/GenBank/DDBJ whole genome shotgun (WGS) entry which is preliminary data.</text>
</comment>
<gene>
    <name evidence="2" type="ORF">HNR21_001218</name>
</gene>
<protein>
    <submittedName>
        <fullName evidence="2">Uncharacterized protein</fullName>
    </submittedName>
</protein>
<evidence type="ECO:0000313" key="3">
    <source>
        <dbReference type="Proteomes" id="UP000539313"/>
    </source>
</evidence>
<dbReference type="Proteomes" id="UP000539313">
    <property type="component" value="Unassembled WGS sequence"/>
</dbReference>
<dbReference type="AlphaFoldDB" id="A0A7W3MUV2"/>
<dbReference type="EMBL" id="JACJII010000001">
    <property type="protein sequence ID" value="MBA9002336.1"/>
    <property type="molecule type" value="Genomic_DNA"/>
</dbReference>